<evidence type="ECO:0000256" key="2">
    <source>
        <dbReference type="RuleBase" id="RU003793"/>
    </source>
</evidence>
<dbReference type="Proteomes" id="UP001055804">
    <property type="component" value="Unassembled WGS sequence"/>
</dbReference>
<proteinExistence type="inferred from homology"/>
<dbReference type="GO" id="GO:0006465">
    <property type="term" value="P:signal peptide processing"/>
    <property type="evidence" value="ECO:0007669"/>
    <property type="project" value="TreeGrafter"/>
</dbReference>
<dbReference type="GO" id="GO:0005886">
    <property type="term" value="C:plasma membrane"/>
    <property type="evidence" value="ECO:0007669"/>
    <property type="project" value="TreeGrafter"/>
</dbReference>
<comment type="caution">
    <text evidence="5">The sequence shown here is derived from an EMBL/GenBank/DDBJ whole genome shotgun (WGS) entry which is preliminary data.</text>
</comment>
<dbReference type="PRINTS" id="PR00864">
    <property type="entry name" value="PREPILNPTASE"/>
</dbReference>
<evidence type="ECO:0000259" key="4">
    <source>
        <dbReference type="Pfam" id="PF01478"/>
    </source>
</evidence>
<evidence type="ECO:0000313" key="6">
    <source>
        <dbReference type="Proteomes" id="UP001055804"/>
    </source>
</evidence>
<dbReference type="InterPro" id="IPR014032">
    <property type="entry name" value="Peptidase_A24A_bac"/>
</dbReference>
<keyword evidence="3" id="KW-1133">Transmembrane helix</keyword>
<keyword evidence="3" id="KW-0472">Membrane</keyword>
<dbReference type="InterPro" id="IPR050882">
    <property type="entry name" value="Prepilin_peptidase/N-MTase"/>
</dbReference>
<dbReference type="GO" id="GO:0004190">
    <property type="term" value="F:aspartic-type endopeptidase activity"/>
    <property type="evidence" value="ECO:0007669"/>
    <property type="project" value="InterPro"/>
</dbReference>
<name>A0A9J6PJC8_9PROT</name>
<protein>
    <submittedName>
        <fullName evidence="5">A24 family peptidase</fullName>
    </submittedName>
</protein>
<feature type="transmembrane region" description="Helical" evidence="3">
    <location>
        <begin position="32"/>
        <end position="49"/>
    </location>
</feature>
<dbReference type="Pfam" id="PF01478">
    <property type="entry name" value="Peptidase_A24"/>
    <property type="match status" value="1"/>
</dbReference>
<evidence type="ECO:0000256" key="3">
    <source>
        <dbReference type="SAM" id="Phobius"/>
    </source>
</evidence>
<dbReference type="PANTHER" id="PTHR30487:SF0">
    <property type="entry name" value="PREPILIN LEADER PEPTIDASE_N-METHYLTRANSFERASE-RELATED"/>
    <property type="match status" value="1"/>
</dbReference>
<dbReference type="EMBL" id="JAMZFT010000004">
    <property type="protein sequence ID" value="MCP1337883.1"/>
    <property type="molecule type" value="Genomic_DNA"/>
</dbReference>
<evidence type="ECO:0000313" key="5">
    <source>
        <dbReference type="EMBL" id="MCP1337883.1"/>
    </source>
</evidence>
<dbReference type="AlphaFoldDB" id="A0A9J6PJC8"/>
<comment type="similarity">
    <text evidence="1 2">Belongs to the peptidase A24 family.</text>
</comment>
<dbReference type="InterPro" id="IPR000045">
    <property type="entry name" value="Prepilin_IV_endopep_pep"/>
</dbReference>
<evidence type="ECO:0000256" key="1">
    <source>
        <dbReference type="ARBA" id="ARBA00005801"/>
    </source>
</evidence>
<feature type="transmembrane region" description="Helical" evidence="3">
    <location>
        <begin position="56"/>
        <end position="74"/>
    </location>
</feature>
<accession>A0A9J6PJC8</accession>
<dbReference type="Gene3D" id="1.20.120.1220">
    <property type="match status" value="1"/>
</dbReference>
<keyword evidence="3" id="KW-0812">Transmembrane</keyword>
<keyword evidence="6" id="KW-1185">Reference proteome</keyword>
<organism evidence="5 6">
    <name type="scientific">Futiania mangrovi</name>
    <dbReference type="NCBI Taxonomy" id="2959716"/>
    <lineage>
        <taxon>Bacteria</taxon>
        <taxon>Pseudomonadati</taxon>
        <taxon>Pseudomonadota</taxon>
        <taxon>Alphaproteobacteria</taxon>
        <taxon>Futianiales</taxon>
        <taxon>Futianiaceae</taxon>
        <taxon>Futiania</taxon>
    </lineage>
</organism>
<feature type="transmembrane region" description="Helical" evidence="3">
    <location>
        <begin position="94"/>
        <end position="119"/>
    </location>
</feature>
<reference evidence="5" key="1">
    <citation type="submission" date="2022-06" db="EMBL/GenBank/DDBJ databases">
        <title>Isolation and Genomics of Futiania mangrovii gen. nov., sp. nov., a Rare and Metabolically-versatile member in the Class Alphaproteobacteria.</title>
        <authorList>
            <person name="Liu L."/>
            <person name="Huang W.-C."/>
            <person name="Pan J."/>
            <person name="Li J."/>
            <person name="Huang Y."/>
            <person name="Du H."/>
            <person name="Liu Y."/>
            <person name="Li M."/>
        </authorList>
    </citation>
    <scope>NUCLEOTIDE SEQUENCE</scope>
    <source>
        <strain evidence="5">FT118</strain>
    </source>
</reference>
<gene>
    <name evidence="5" type="ORF">NJQ99_15785</name>
</gene>
<dbReference type="PANTHER" id="PTHR30487">
    <property type="entry name" value="TYPE 4 PREPILIN-LIKE PROTEINS LEADER PEPTIDE-PROCESSING ENZYME"/>
    <property type="match status" value="1"/>
</dbReference>
<feature type="transmembrane region" description="Helical" evidence="3">
    <location>
        <begin position="131"/>
        <end position="151"/>
    </location>
</feature>
<feature type="domain" description="Prepilin type IV endopeptidase peptidase" evidence="4">
    <location>
        <begin position="11"/>
        <end position="118"/>
    </location>
</feature>
<dbReference type="RefSeq" id="WP_269333843.1">
    <property type="nucleotide sequence ID" value="NZ_JAMZFT010000004.1"/>
</dbReference>
<sequence length="156" mass="15927">MNPPELASAAVLTVLLAALAVSDARRYVLPDVLNLALAVCGFVSTALLRPDVLPDAAIGCLAGFAAFAGIAAAYRRLRGRDGLGLGDAKLMGAAGAWVGWQGLSSVVLIGAFAALAATLAMAKLRGETVHAATRVPLGIFLALGLWITWMFGPLTA</sequence>